<dbReference type="Pfam" id="PF00630">
    <property type="entry name" value="Filamin"/>
    <property type="match status" value="1"/>
</dbReference>
<dbReference type="InterPro" id="IPR017868">
    <property type="entry name" value="Filamin/ABP280_repeat-like"/>
</dbReference>
<dbReference type="InterPro" id="IPR047153">
    <property type="entry name" value="TRIM45/56/19-like"/>
</dbReference>
<feature type="domain" description="B box-type" evidence="9">
    <location>
        <begin position="105"/>
        <end position="148"/>
    </location>
</feature>
<dbReference type="PROSITE" id="PS00518">
    <property type="entry name" value="ZF_RING_1"/>
    <property type="match status" value="1"/>
</dbReference>
<dbReference type="InterPro" id="IPR001298">
    <property type="entry name" value="Filamin/ABP280_rpt"/>
</dbReference>
<dbReference type="PROSITE" id="PS50194">
    <property type="entry name" value="FILAMIN_REPEAT"/>
    <property type="match status" value="1"/>
</dbReference>
<name>A0A2B4R695_STYPI</name>
<dbReference type="Gene3D" id="3.30.40.10">
    <property type="entry name" value="Zinc/RING finger domain, C3HC4 (zinc finger)"/>
    <property type="match status" value="1"/>
</dbReference>
<dbReference type="PROSITE" id="PS50119">
    <property type="entry name" value="ZF_BBOX"/>
    <property type="match status" value="1"/>
</dbReference>
<dbReference type="InterPro" id="IPR001841">
    <property type="entry name" value="Znf_RING"/>
</dbReference>
<gene>
    <name evidence="10" type="primary">Trim2</name>
    <name evidence="10" type="ORF">AWC38_SpisGene24412</name>
</gene>
<keyword evidence="3" id="KW-0677">Repeat</keyword>
<feature type="domain" description="RING-type" evidence="8">
    <location>
        <begin position="17"/>
        <end position="62"/>
    </location>
</feature>
<reference evidence="11" key="1">
    <citation type="journal article" date="2017" name="bioRxiv">
        <title>Comparative analysis of the genomes of Stylophora pistillata and Acropora digitifera provides evidence for extensive differences between species of corals.</title>
        <authorList>
            <person name="Voolstra C.R."/>
            <person name="Li Y."/>
            <person name="Liew Y.J."/>
            <person name="Baumgarten S."/>
            <person name="Zoccola D."/>
            <person name="Flot J.-F."/>
            <person name="Tambutte S."/>
            <person name="Allemand D."/>
            <person name="Aranda M."/>
        </authorList>
    </citation>
    <scope>NUCLEOTIDE SEQUENCE [LARGE SCALE GENOMIC DNA]</scope>
</reference>
<dbReference type="InterPro" id="IPR000315">
    <property type="entry name" value="Znf_B-box"/>
</dbReference>
<dbReference type="SUPFAM" id="SSF81296">
    <property type="entry name" value="E set domains"/>
    <property type="match status" value="1"/>
</dbReference>
<dbReference type="EMBL" id="LSMT01001935">
    <property type="protein sequence ID" value="PFX11752.1"/>
    <property type="molecule type" value="Genomic_DNA"/>
</dbReference>
<evidence type="ECO:0000259" key="8">
    <source>
        <dbReference type="PROSITE" id="PS50089"/>
    </source>
</evidence>
<evidence type="ECO:0000313" key="11">
    <source>
        <dbReference type="Proteomes" id="UP000225706"/>
    </source>
</evidence>
<organism evidence="10 11">
    <name type="scientific">Stylophora pistillata</name>
    <name type="common">Smooth cauliflower coral</name>
    <dbReference type="NCBI Taxonomy" id="50429"/>
    <lineage>
        <taxon>Eukaryota</taxon>
        <taxon>Metazoa</taxon>
        <taxon>Cnidaria</taxon>
        <taxon>Anthozoa</taxon>
        <taxon>Hexacorallia</taxon>
        <taxon>Scleractinia</taxon>
        <taxon>Astrocoeniina</taxon>
        <taxon>Pocilloporidae</taxon>
        <taxon>Stylophora</taxon>
    </lineage>
</organism>
<feature type="repeat" description="Filamin" evidence="7">
    <location>
        <begin position="190"/>
        <end position="281"/>
    </location>
</feature>
<evidence type="ECO:0000256" key="5">
    <source>
        <dbReference type="ARBA" id="ARBA00022833"/>
    </source>
</evidence>
<evidence type="ECO:0000256" key="2">
    <source>
        <dbReference type="ARBA" id="ARBA00022723"/>
    </source>
</evidence>
<dbReference type="InterPro" id="IPR013083">
    <property type="entry name" value="Znf_RING/FYVE/PHD"/>
</dbReference>
<evidence type="ECO:0000256" key="7">
    <source>
        <dbReference type="PROSITE-ProRule" id="PRU00087"/>
    </source>
</evidence>
<comment type="caution">
    <text evidence="10">The sequence shown here is derived from an EMBL/GenBank/DDBJ whole genome shotgun (WGS) entry which is preliminary data.</text>
</comment>
<dbReference type="Gene3D" id="2.60.40.10">
    <property type="entry name" value="Immunoglobulins"/>
    <property type="match status" value="1"/>
</dbReference>
<evidence type="ECO:0000256" key="6">
    <source>
        <dbReference type="PROSITE-ProRule" id="PRU00024"/>
    </source>
</evidence>
<dbReference type="SMART" id="SM00557">
    <property type="entry name" value="IG_FLMN"/>
    <property type="match status" value="1"/>
</dbReference>
<keyword evidence="5" id="KW-0862">Zinc</keyword>
<accession>A0A2B4R695</accession>
<sequence>MAASRNFLDDIRKELECPVCQEQFSEQSEPKILKCQHTFCQSCLNDWLRKHGGGRLSCPNCRVITECPDNNIDCLPTNLTCRNLGDILKAHGGSNNGDCKDIRSQEENICKRHKKNLEHYCEQCQICICSDCVIVEHRDANTHKIVSVEDRAKIQGALITEKLRSVDANTSQLRSDIATLVERREKFNNNIDQATKVVRKEANFIVTTKDAKGLTTYSEIDKVAVEVTSVRKGIKNIPVVIKDLKDGRYSVSYTPNASGEFGVSIKVRDELIRESPFELFIHKSLKPKVFKGAKCQDKTER</sequence>
<dbReference type="Gene3D" id="3.30.160.60">
    <property type="entry name" value="Classic Zinc Finger"/>
    <property type="match status" value="1"/>
</dbReference>
<dbReference type="SMART" id="SM00184">
    <property type="entry name" value="RING"/>
    <property type="match status" value="1"/>
</dbReference>
<dbReference type="InterPro" id="IPR014756">
    <property type="entry name" value="Ig_E-set"/>
</dbReference>
<dbReference type="PROSITE" id="PS50089">
    <property type="entry name" value="ZF_RING_2"/>
    <property type="match status" value="1"/>
</dbReference>
<keyword evidence="4 6" id="KW-0863">Zinc-finger</keyword>
<evidence type="ECO:0000256" key="3">
    <source>
        <dbReference type="ARBA" id="ARBA00022737"/>
    </source>
</evidence>
<dbReference type="Pfam" id="PF13639">
    <property type="entry name" value="zf-RING_2"/>
    <property type="match status" value="1"/>
</dbReference>
<dbReference type="AlphaFoldDB" id="A0A2B4R695"/>
<dbReference type="InterPro" id="IPR013783">
    <property type="entry name" value="Ig-like_fold"/>
</dbReference>
<keyword evidence="11" id="KW-1185">Reference proteome</keyword>
<proteinExistence type="inferred from homology"/>
<evidence type="ECO:0000313" key="10">
    <source>
        <dbReference type="EMBL" id="PFX11752.1"/>
    </source>
</evidence>
<dbReference type="Proteomes" id="UP000225706">
    <property type="component" value="Unassembled WGS sequence"/>
</dbReference>
<dbReference type="SUPFAM" id="SSF57845">
    <property type="entry name" value="B-box zinc-binding domain"/>
    <property type="match status" value="1"/>
</dbReference>
<dbReference type="OrthoDB" id="654191at2759"/>
<dbReference type="PANTHER" id="PTHR25462">
    <property type="entry name" value="BONUS, ISOFORM C-RELATED"/>
    <property type="match status" value="1"/>
</dbReference>
<protein>
    <submittedName>
        <fullName evidence="10">Tripartite motif-containing protein 2</fullName>
    </submittedName>
</protein>
<dbReference type="InterPro" id="IPR017907">
    <property type="entry name" value="Znf_RING_CS"/>
</dbReference>
<dbReference type="SUPFAM" id="SSF57850">
    <property type="entry name" value="RING/U-box"/>
    <property type="match status" value="1"/>
</dbReference>
<evidence type="ECO:0000256" key="1">
    <source>
        <dbReference type="ARBA" id="ARBA00008518"/>
    </source>
</evidence>
<dbReference type="CDD" id="cd19769">
    <property type="entry name" value="Bbox2_TRIM16-like"/>
    <property type="match status" value="1"/>
</dbReference>
<dbReference type="PANTHER" id="PTHR25462:SF296">
    <property type="entry name" value="MEIOTIC P26, ISOFORM F"/>
    <property type="match status" value="1"/>
</dbReference>
<dbReference type="GO" id="GO:0008270">
    <property type="term" value="F:zinc ion binding"/>
    <property type="evidence" value="ECO:0007669"/>
    <property type="project" value="UniProtKB-KW"/>
</dbReference>
<keyword evidence="2" id="KW-0479">Metal-binding</keyword>
<evidence type="ECO:0000259" key="9">
    <source>
        <dbReference type="PROSITE" id="PS50119"/>
    </source>
</evidence>
<comment type="similarity">
    <text evidence="1">Belongs to the TRIM/RBCC family.</text>
</comment>
<evidence type="ECO:0000256" key="4">
    <source>
        <dbReference type="ARBA" id="ARBA00022771"/>
    </source>
</evidence>
<dbReference type="SMART" id="SM00336">
    <property type="entry name" value="BBOX"/>
    <property type="match status" value="1"/>
</dbReference>
<dbReference type="Pfam" id="PF00643">
    <property type="entry name" value="zf-B_box"/>
    <property type="match status" value="1"/>
</dbReference>